<dbReference type="InterPro" id="IPR001264">
    <property type="entry name" value="Glyco_trans_51"/>
</dbReference>
<evidence type="ECO:0000256" key="6">
    <source>
        <dbReference type="ARBA" id="ARBA00022679"/>
    </source>
</evidence>
<dbReference type="PANTHER" id="PTHR32282">
    <property type="entry name" value="BINDING PROTEIN TRANSPEPTIDASE, PUTATIVE-RELATED"/>
    <property type="match status" value="1"/>
</dbReference>
<dbReference type="SUPFAM" id="SSF53955">
    <property type="entry name" value="Lysozyme-like"/>
    <property type="match status" value="1"/>
</dbReference>
<evidence type="ECO:0000313" key="19">
    <source>
        <dbReference type="Proteomes" id="UP000292685"/>
    </source>
</evidence>
<comment type="catalytic activity">
    <reaction evidence="13">
        <text>[GlcNAc-(1-&gt;4)-Mur2Ac(oyl-L-Ala-gamma-D-Glu-L-Lys-D-Ala-D-Ala)](n)-di-trans,octa-cis-undecaprenyl diphosphate + beta-D-GlcNAc-(1-&gt;4)-Mur2Ac(oyl-L-Ala-gamma-D-Glu-L-Lys-D-Ala-D-Ala)-di-trans,octa-cis-undecaprenyl diphosphate = [GlcNAc-(1-&gt;4)-Mur2Ac(oyl-L-Ala-gamma-D-Glu-L-Lys-D-Ala-D-Ala)](n+1)-di-trans,octa-cis-undecaprenyl diphosphate + di-trans,octa-cis-undecaprenyl diphosphate + H(+)</text>
        <dbReference type="Rhea" id="RHEA:23708"/>
        <dbReference type="Rhea" id="RHEA-COMP:9602"/>
        <dbReference type="Rhea" id="RHEA-COMP:9603"/>
        <dbReference type="ChEBI" id="CHEBI:15378"/>
        <dbReference type="ChEBI" id="CHEBI:58405"/>
        <dbReference type="ChEBI" id="CHEBI:60033"/>
        <dbReference type="ChEBI" id="CHEBI:78435"/>
        <dbReference type="EC" id="2.4.99.28"/>
    </reaction>
</comment>
<feature type="domain" description="Penicillin-binding protein transpeptidase" evidence="16">
    <location>
        <begin position="369"/>
        <end position="652"/>
    </location>
</feature>
<comment type="similarity">
    <text evidence="1">In the C-terminal section; belongs to the transpeptidase family.</text>
</comment>
<feature type="region of interest" description="Disordered" evidence="14">
    <location>
        <begin position="697"/>
        <end position="781"/>
    </location>
</feature>
<comment type="caution">
    <text evidence="18">The sequence shown here is derived from an EMBL/GenBank/DDBJ whole genome shotgun (WGS) entry which is preliminary data.</text>
</comment>
<dbReference type="Gene3D" id="1.10.3810.10">
    <property type="entry name" value="Biosynthetic peptidoglycan transglycosylase-like"/>
    <property type="match status" value="1"/>
</dbReference>
<evidence type="ECO:0000256" key="8">
    <source>
        <dbReference type="ARBA" id="ARBA00022960"/>
    </source>
</evidence>
<dbReference type="GO" id="GO:0030288">
    <property type="term" value="C:outer membrane-bounded periplasmic space"/>
    <property type="evidence" value="ECO:0007669"/>
    <property type="project" value="TreeGrafter"/>
</dbReference>
<dbReference type="InterPro" id="IPR036950">
    <property type="entry name" value="PBP_transglycosylase"/>
</dbReference>
<dbReference type="Proteomes" id="UP000292685">
    <property type="component" value="Unassembled WGS sequence"/>
</dbReference>
<dbReference type="EMBL" id="SHLA01000001">
    <property type="protein sequence ID" value="RZU62383.1"/>
    <property type="molecule type" value="Genomic_DNA"/>
</dbReference>
<evidence type="ECO:0000259" key="16">
    <source>
        <dbReference type="Pfam" id="PF00905"/>
    </source>
</evidence>
<keyword evidence="5" id="KW-0328">Glycosyltransferase</keyword>
<feature type="transmembrane region" description="Helical" evidence="15">
    <location>
        <begin position="20"/>
        <end position="42"/>
    </location>
</feature>
<dbReference type="FunFam" id="1.10.3810.10:FF:000001">
    <property type="entry name" value="Penicillin-binding protein 1A"/>
    <property type="match status" value="1"/>
</dbReference>
<evidence type="ECO:0000256" key="2">
    <source>
        <dbReference type="ARBA" id="ARBA00007739"/>
    </source>
</evidence>
<dbReference type="SUPFAM" id="SSF56601">
    <property type="entry name" value="beta-lactamase/transpeptidase-like"/>
    <property type="match status" value="1"/>
</dbReference>
<evidence type="ECO:0000256" key="9">
    <source>
        <dbReference type="ARBA" id="ARBA00022984"/>
    </source>
</evidence>
<keyword evidence="7" id="KW-0378">Hydrolase</keyword>
<dbReference type="AlphaFoldDB" id="A0A4Q8AFD3"/>
<feature type="compositionally biased region" description="Acidic residues" evidence="14">
    <location>
        <begin position="713"/>
        <end position="727"/>
    </location>
</feature>
<dbReference type="GO" id="GO:0008658">
    <property type="term" value="F:penicillin binding"/>
    <property type="evidence" value="ECO:0007669"/>
    <property type="project" value="InterPro"/>
</dbReference>
<keyword evidence="19" id="KW-1185">Reference proteome</keyword>
<dbReference type="InterPro" id="IPR001460">
    <property type="entry name" value="PCN-bd_Tpept"/>
</dbReference>
<name>A0A4Q8AFD3_9MICC</name>
<feature type="compositionally biased region" description="Gly residues" evidence="14">
    <location>
        <begin position="758"/>
        <end position="781"/>
    </location>
</feature>
<dbReference type="GO" id="GO:0009002">
    <property type="term" value="F:serine-type D-Ala-D-Ala carboxypeptidase activity"/>
    <property type="evidence" value="ECO:0007669"/>
    <property type="project" value="UniProtKB-EC"/>
</dbReference>
<dbReference type="PANTHER" id="PTHR32282:SF33">
    <property type="entry name" value="PEPTIDOGLYCAN GLYCOSYLTRANSFERASE"/>
    <property type="match status" value="1"/>
</dbReference>
<feature type="compositionally biased region" description="Low complexity" evidence="14">
    <location>
        <begin position="728"/>
        <end position="757"/>
    </location>
</feature>
<dbReference type="Pfam" id="PF00912">
    <property type="entry name" value="Transgly"/>
    <property type="match status" value="1"/>
</dbReference>
<dbReference type="GO" id="GO:0071555">
    <property type="term" value="P:cell wall organization"/>
    <property type="evidence" value="ECO:0007669"/>
    <property type="project" value="UniProtKB-KW"/>
</dbReference>
<accession>A0A4Q8AFD3</accession>
<evidence type="ECO:0000256" key="14">
    <source>
        <dbReference type="SAM" id="MobiDB-lite"/>
    </source>
</evidence>
<keyword evidence="15" id="KW-1133">Transmembrane helix</keyword>
<evidence type="ECO:0000256" key="7">
    <source>
        <dbReference type="ARBA" id="ARBA00022801"/>
    </source>
</evidence>
<keyword evidence="3 18" id="KW-0121">Carboxypeptidase</keyword>
<protein>
    <submittedName>
        <fullName evidence="18">Membrane peptidoglycan carboxypeptidase</fullName>
    </submittedName>
</protein>
<dbReference type="GO" id="GO:0006508">
    <property type="term" value="P:proteolysis"/>
    <property type="evidence" value="ECO:0007669"/>
    <property type="project" value="UniProtKB-KW"/>
</dbReference>
<sequence>MGMAGSKSPLFDTATTLGKIVAFFGVSAICGVLAAGLLVPIASLAGSSANASIEFFEELPEELRQDPLSVPSKILASDGTTLATFYSENRKPVSIDKISQPMKDAIVSIEDERFYEHGGIDLRGTLRAVASNLTSSSEQGASTLTMQYVNNQIINSGVLAGIPAEELTISGTKDYGDKLREMKLAIAVEKQMSKDEILEGYLNLVLFSGRNYGVEAAAQRFFSKSAADLNIPEAAMLAGMVQIPNVYNPEKNPELTQKRRDTVLAAMLRNQAITQEEYDEAVATDIQLKPKSTNSGCIASNVAPHFCDYVRHQILADPAYGETVEARENLLFRGGLEIKTTLDVDAQKEAIAAARKAVPADDPSDLGSAVVSVEPGTGKILAMAQNKEYGPGDSGAETVYNFNVAREYGGSNGFQGGSTMKPFTTIAWLQSGRKMWDRIDASVDNYSAEFQWKASCMPGGSTRAFGGYPVKNFTDGYKRSMTVDEGLYWSINTATVAQAARLDLCDISNAAYDVGIVDQAARDDDGAPKAINPANPSMVLGTADVTPLSQAAGFAAFANNGEFCEPRALVSVKDAAGNKYKVPAAACRNAIDPDIVRNLNGTLSKIASQRVAKGTISAPIAGKTGTSNQAASTWFVGYTTGISTATWVGSHTGPGVDLRGITVKGQTVASPDSSTWAAPLWLDYMSKVIPNYEATAFGQADSRPAPQPAPSSDSDDDDSDDSGDDSSADSGDNSDSGDSGDASDSGDSNSGNTDTTPGGPGAGNGNNGNGGNGNGNGNNDD</sequence>
<proteinExistence type="inferred from homology"/>
<dbReference type="InterPro" id="IPR050396">
    <property type="entry name" value="Glycosyltr_51/Transpeptidase"/>
</dbReference>
<dbReference type="Gene3D" id="3.40.710.10">
    <property type="entry name" value="DD-peptidase/beta-lactamase superfamily"/>
    <property type="match status" value="1"/>
</dbReference>
<dbReference type="InterPro" id="IPR023346">
    <property type="entry name" value="Lysozyme-like_dom_sf"/>
</dbReference>
<evidence type="ECO:0000313" key="18">
    <source>
        <dbReference type="EMBL" id="RZU62383.1"/>
    </source>
</evidence>
<comment type="catalytic activity">
    <reaction evidence="12">
        <text>Preferential cleavage: (Ac)2-L-Lys-D-Ala-|-D-Ala. Also transpeptidation of peptidyl-alanyl moieties that are N-acyl substituents of D-alanine.</text>
        <dbReference type="EC" id="3.4.16.4"/>
    </reaction>
</comment>
<dbReference type="GO" id="GO:0009252">
    <property type="term" value="P:peptidoglycan biosynthetic process"/>
    <property type="evidence" value="ECO:0007669"/>
    <property type="project" value="UniProtKB-KW"/>
</dbReference>
<comment type="similarity">
    <text evidence="2">In the N-terminal section; belongs to the glycosyltransferase 51 family.</text>
</comment>
<evidence type="ECO:0000256" key="12">
    <source>
        <dbReference type="ARBA" id="ARBA00034000"/>
    </source>
</evidence>
<dbReference type="GO" id="GO:0008360">
    <property type="term" value="P:regulation of cell shape"/>
    <property type="evidence" value="ECO:0007669"/>
    <property type="project" value="UniProtKB-KW"/>
</dbReference>
<keyword evidence="11" id="KW-0961">Cell wall biogenesis/degradation</keyword>
<evidence type="ECO:0000256" key="1">
    <source>
        <dbReference type="ARBA" id="ARBA00007090"/>
    </source>
</evidence>
<keyword evidence="15" id="KW-0472">Membrane</keyword>
<keyword evidence="9" id="KW-0573">Peptidoglycan synthesis</keyword>
<dbReference type="Pfam" id="PF00905">
    <property type="entry name" value="Transpeptidase"/>
    <property type="match status" value="1"/>
</dbReference>
<evidence type="ECO:0000256" key="11">
    <source>
        <dbReference type="ARBA" id="ARBA00023316"/>
    </source>
</evidence>
<evidence type="ECO:0000256" key="10">
    <source>
        <dbReference type="ARBA" id="ARBA00023268"/>
    </source>
</evidence>
<feature type="domain" description="Glycosyl transferase family 51" evidence="17">
    <location>
        <begin position="79"/>
        <end position="267"/>
    </location>
</feature>
<organism evidence="18 19">
    <name type="scientific">Zhihengliuella halotolerans</name>
    <dbReference type="NCBI Taxonomy" id="370736"/>
    <lineage>
        <taxon>Bacteria</taxon>
        <taxon>Bacillati</taxon>
        <taxon>Actinomycetota</taxon>
        <taxon>Actinomycetes</taxon>
        <taxon>Micrococcales</taxon>
        <taxon>Micrococcaceae</taxon>
        <taxon>Zhihengliuella</taxon>
    </lineage>
</organism>
<evidence type="ECO:0000256" key="13">
    <source>
        <dbReference type="ARBA" id="ARBA00049902"/>
    </source>
</evidence>
<dbReference type="GO" id="GO:0008955">
    <property type="term" value="F:peptidoglycan glycosyltransferase activity"/>
    <property type="evidence" value="ECO:0007669"/>
    <property type="project" value="UniProtKB-EC"/>
</dbReference>
<keyword evidence="4" id="KW-0645">Protease</keyword>
<keyword evidence="8" id="KW-0133">Cell shape</keyword>
<evidence type="ECO:0000256" key="4">
    <source>
        <dbReference type="ARBA" id="ARBA00022670"/>
    </source>
</evidence>
<keyword evidence="10" id="KW-0511">Multifunctional enzyme</keyword>
<reference evidence="18 19" key="1">
    <citation type="submission" date="2019-02" db="EMBL/GenBank/DDBJ databases">
        <title>Sequencing the genomes of 1000 actinobacteria strains.</title>
        <authorList>
            <person name="Klenk H.-P."/>
        </authorList>
    </citation>
    <scope>NUCLEOTIDE SEQUENCE [LARGE SCALE GENOMIC DNA]</scope>
    <source>
        <strain evidence="18 19">DSM 17364</strain>
    </source>
</reference>
<evidence type="ECO:0000256" key="15">
    <source>
        <dbReference type="SAM" id="Phobius"/>
    </source>
</evidence>
<gene>
    <name evidence="18" type="ORF">EV380_1976</name>
</gene>
<keyword evidence="15" id="KW-0812">Transmembrane</keyword>
<dbReference type="InterPro" id="IPR012338">
    <property type="entry name" value="Beta-lactam/transpept-like"/>
</dbReference>
<keyword evidence="6" id="KW-0808">Transferase</keyword>
<evidence type="ECO:0000256" key="3">
    <source>
        <dbReference type="ARBA" id="ARBA00022645"/>
    </source>
</evidence>
<evidence type="ECO:0000256" key="5">
    <source>
        <dbReference type="ARBA" id="ARBA00022676"/>
    </source>
</evidence>
<evidence type="ECO:0000259" key="17">
    <source>
        <dbReference type="Pfam" id="PF00912"/>
    </source>
</evidence>